<dbReference type="InterPro" id="IPR036875">
    <property type="entry name" value="Znf_CCHC_sf"/>
</dbReference>
<keyword evidence="1" id="KW-0862">Zinc</keyword>
<dbReference type="PROSITE" id="PS50158">
    <property type="entry name" value="ZF_CCHC"/>
    <property type="match status" value="1"/>
</dbReference>
<feature type="domain" description="CCHC-type" evidence="2">
    <location>
        <begin position="102"/>
        <end position="117"/>
    </location>
</feature>
<dbReference type="RefSeq" id="XP_028151371.1">
    <property type="nucleotide sequence ID" value="XM_028295570.1"/>
</dbReference>
<protein>
    <submittedName>
        <fullName evidence="3">Uncharacterized protein LOC114344746</fullName>
    </submittedName>
</protein>
<dbReference type="AlphaFoldDB" id="A0A6P7GN96"/>
<keyword evidence="1" id="KW-0863">Zinc-finger</keyword>
<dbReference type="Gene3D" id="4.10.60.10">
    <property type="entry name" value="Zinc finger, CCHC-type"/>
    <property type="match status" value="1"/>
</dbReference>
<name>A0A6P7GN96_DIAVI</name>
<proteinExistence type="predicted"/>
<dbReference type="GO" id="GO:0008270">
    <property type="term" value="F:zinc ion binding"/>
    <property type="evidence" value="ECO:0007669"/>
    <property type="project" value="UniProtKB-KW"/>
</dbReference>
<reference evidence="3" key="1">
    <citation type="submission" date="2025-08" db="UniProtKB">
        <authorList>
            <consortium name="RefSeq"/>
        </authorList>
    </citation>
    <scope>IDENTIFICATION</scope>
    <source>
        <tissue evidence="3">Whole insect</tissue>
    </source>
</reference>
<dbReference type="SMART" id="SM00343">
    <property type="entry name" value="ZnF_C2HC"/>
    <property type="match status" value="2"/>
</dbReference>
<dbReference type="GO" id="GO:0003676">
    <property type="term" value="F:nucleic acid binding"/>
    <property type="evidence" value="ECO:0007669"/>
    <property type="project" value="InterPro"/>
</dbReference>
<keyword evidence="1" id="KW-0479">Metal-binding</keyword>
<gene>
    <name evidence="3" type="primary">LOC114344746</name>
</gene>
<dbReference type="InterPro" id="IPR001878">
    <property type="entry name" value="Znf_CCHC"/>
</dbReference>
<evidence type="ECO:0000259" key="2">
    <source>
        <dbReference type="PROSITE" id="PS50158"/>
    </source>
</evidence>
<evidence type="ECO:0000313" key="3">
    <source>
        <dbReference type="RefSeq" id="XP_028151371.1"/>
    </source>
</evidence>
<dbReference type="InParanoid" id="A0A6P7GN96"/>
<evidence type="ECO:0000256" key="1">
    <source>
        <dbReference type="PROSITE-ProRule" id="PRU00047"/>
    </source>
</evidence>
<dbReference type="SUPFAM" id="SSF57756">
    <property type="entry name" value="Retrovirus zinc finger-like domains"/>
    <property type="match status" value="1"/>
</dbReference>
<dbReference type="Pfam" id="PF00098">
    <property type="entry name" value="zf-CCHC"/>
    <property type="match status" value="1"/>
</dbReference>
<sequence>MISLIDMDVITTEEDVMNLIEDFAGRKCECDVKDIRPSHGGKIARVEVELCVAEILIWRERLRVGIISCLVKEMVSIARCHRCQAFGHIKAECKSESEHKGCWRCGEEGHIARECNENKLWCANSNVEAHRGQSREYPKFRRLVDEARCRSANAVR</sequence>
<accession>A0A6P7GN96</accession>
<organism evidence="3">
    <name type="scientific">Diabrotica virgifera virgifera</name>
    <name type="common">western corn rootworm</name>
    <dbReference type="NCBI Taxonomy" id="50390"/>
    <lineage>
        <taxon>Eukaryota</taxon>
        <taxon>Metazoa</taxon>
        <taxon>Ecdysozoa</taxon>
        <taxon>Arthropoda</taxon>
        <taxon>Hexapoda</taxon>
        <taxon>Insecta</taxon>
        <taxon>Pterygota</taxon>
        <taxon>Neoptera</taxon>
        <taxon>Endopterygota</taxon>
        <taxon>Coleoptera</taxon>
        <taxon>Polyphaga</taxon>
        <taxon>Cucujiformia</taxon>
        <taxon>Chrysomeloidea</taxon>
        <taxon>Chrysomelidae</taxon>
        <taxon>Galerucinae</taxon>
        <taxon>Diabroticina</taxon>
        <taxon>Diabroticites</taxon>
        <taxon>Diabrotica</taxon>
    </lineage>
</organism>